<keyword evidence="3" id="KW-1185">Reference proteome</keyword>
<dbReference type="InterPro" id="IPR011009">
    <property type="entry name" value="Kinase-like_dom_sf"/>
</dbReference>
<evidence type="ECO:0000259" key="1">
    <source>
        <dbReference type="Pfam" id="PF01636"/>
    </source>
</evidence>
<reference evidence="2 3" key="1">
    <citation type="journal article" date="2019" name="Int. J. Syst. Evol. Microbiol.">
        <title>The Global Catalogue of Microorganisms (GCM) 10K type strain sequencing project: providing services to taxonomists for standard genome sequencing and annotation.</title>
        <authorList>
            <consortium name="The Broad Institute Genomics Platform"/>
            <consortium name="The Broad Institute Genome Sequencing Center for Infectious Disease"/>
            <person name="Wu L."/>
            <person name="Ma J."/>
        </authorList>
    </citation>
    <scope>NUCLEOTIDE SEQUENCE [LARGE SCALE GENOMIC DNA]</scope>
    <source>
        <strain evidence="2 3">JCM 7356</strain>
    </source>
</reference>
<dbReference type="RefSeq" id="WP_344635055.1">
    <property type="nucleotide sequence ID" value="NZ_BAAATR010000003.1"/>
</dbReference>
<name>A0ABN3DIN7_9ACTN</name>
<accession>A0ABN3DIN7</accession>
<dbReference type="EMBL" id="BAAATR010000003">
    <property type="protein sequence ID" value="GAA2232384.1"/>
    <property type="molecule type" value="Genomic_DNA"/>
</dbReference>
<comment type="caution">
    <text evidence="2">The sequence shown here is derived from an EMBL/GenBank/DDBJ whole genome shotgun (WGS) entry which is preliminary data.</text>
</comment>
<gene>
    <name evidence="2" type="ORF">GCM10010430_11110</name>
</gene>
<evidence type="ECO:0000313" key="2">
    <source>
        <dbReference type="EMBL" id="GAA2232384.1"/>
    </source>
</evidence>
<evidence type="ECO:0000313" key="3">
    <source>
        <dbReference type="Proteomes" id="UP001500305"/>
    </source>
</evidence>
<dbReference type="Pfam" id="PF01636">
    <property type="entry name" value="APH"/>
    <property type="match status" value="1"/>
</dbReference>
<organism evidence="2 3">
    <name type="scientific">Kitasatospora cystarginea</name>
    <dbReference type="NCBI Taxonomy" id="58350"/>
    <lineage>
        <taxon>Bacteria</taxon>
        <taxon>Bacillati</taxon>
        <taxon>Actinomycetota</taxon>
        <taxon>Actinomycetes</taxon>
        <taxon>Kitasatosporales</taxon>
        <taxon>Streptomycetaceae</taxon>
        <taxon>Kitasatospora</taxon>
    </lineage>
</organism>
<feature type="domain" description="Aminoglycoside phosphotransferase" evidence="1">
    <location>
        <begin position="32"/>
        <end position="196"/>
    </location>
</feature>
<dbReference type="Proteomes" id="UP001500305">
    <property type="component" value="Unassembled WGS sequence"/>
</dbReference>
<sequence length="300" mass="33517">MSDWEFVKDRTATQGAVWRSADGLLYKRTGGEDLRVETEFQQLAAGLDYPVPEIVDSGWEDGRYFVVERAIGEASLHEEALADAGRDGQVSYQVISTAAAVASKLMQAQARHPLPVTPWFEKAAFAAEVFEENPDLDTPRVHEAVKHALDRLAQLPMVHGHLDYGLPNVLQAGVIDWQHHGPVPLGYDVYPALDIVAFKGGGKGYSITSEQRAAYTGALDETTASLIGQRVSEHLGDFLLVKCFFFLALMRPTDPTRYDKHIKWQYRRTLFTMGLDQYESSNTIDTGTFPTLERFTAEHR</sequence>
<protein>
    <recommendedName>
        <fullName evidence="1">Aminoglycoside phosphotransferase domain-containing protein</fullName>
    </recommendedName>
</protein>
<proteinExistence type="predicted"/>
<dbReference type="InterPro" id="IPR002575">
    <property type="entry name" value="Aminoglycoside_PTrfase"/>
</dbReference>
<dbReference type="SUPFAM" id="SSF56112">
    <property type="entry name" value="Protein kinase-like (PK-like)"/>
    <property type="match status" value="1"/>
</dbReference>